<evidence type="ECO:0000313" key="2">
    <source>
        <dbReference type="EMBL" id="PWN65360.1"/>
    </source>
</evidence>
<dbReference type="Gene3D" id="3.90.550.10">
    <property type="entry name" value="Spore Coat Polysaccharide Biosynthesis Protein SpsA, Chain A"/>
    <property type="match status" value="1"/>
</dbReference>
<proteinExistence type="predicted"/>
<reference evidence="2 3" key="1">
    <citation type="submission" date="2018-04" db="EMBL/GenBank/DDBJ databases">
        <title>Chryseobacterium oncorhynchi 701B-08T from rainbow trout, and Chryseobacterium viscerum 687B-08T from diseased fish.</title>
        <authorList>
            <person name="Jeong J.-J."/>
            <person name="Lee Y.J."/>
            <person name="Pathiraja D."/>
            <person name="Park B."/>
            <person name="Choi I.-G."/>
            <person name="Kim K.D."/>
        </authorList>
    </citation>
    <scope>NUCLEOTIDE SEQUENCE [LARGE SCALE GENOMIC DNA]</scope>
    <source>
        <strain evidence="2 3">687B-08</strain>
    </source>
</reference>
<dbReference type="Proteomes" id="UP000236413">
    <property type="component" value="Unassembled WGS sequence"/>
</dbReference>
<dbReference type="Pfam" id="PF00535">
    <property type="entry name" value="Glycos_transf_2"/>
    <property type="match status" value="1"/>
</dbReference>
<accession>A0A316X3B3</accession>
<dbReference type="EMBL" id="PPEG02000001">
    <property type="protein sequence ID" value="PWN65360.1"/>
    <property type="molecule type" value="Genomic_DNA"/>
</dbReference>
<dbReference type="InterPro" id="IPR001173">
    <property type="entry name" value="Glyco_trans_2-like"/>
</dbReference>
<dbReference type="InterPro" id="IPR029044">
    <property type="entry name" value="Nucleotide-diphossugar_trans"/>
</dbReference>
<name>A0A316X3B3_9FLAO</name>
<evidence type="ECO:0000259" key="1">
    <source>
        <dbReference type="Pfam" id="PF00535"/>
    </source>
</evidence>
<dbReference type="AlphaFoldDB" id="A0A316X3B3"/>
<dbReference type="PANTHER" id="PTHR22916">
    <property type="entry name" value="GLYCOSYLTRANSFERASE"/>
    <property type="match status" value="1"/>
</dbReference>
<dbReference type="GO" id="GO:0016758">
    <property type="term" value="F:hexosyltransferase activity"/>
    <property type="evidence" value="ECO:0007669"/>
    <property type="project" value="UniProtKB-ARBA"/>
</dbReference>
<evidence type="ECO:0000313" key="3">
    <source>
        <dbReference type="Proteomes" id="UP000236413"/>
    </source>
</evidence>
<sequence>MKMNPKISVIVPCYKQAHFLDESLQSILDQTYENWECIIVNDGSPDNTDEVADKWVKKDSRFKYLYKENGGLSSARNAALKIVTGDYIQFLDSDDILVETKFSDSLNLIHDKEAIVVSNFCLFDDSDKHKLLPPFCKLSQDLLNFESILYQWDFTFTIPIHCGIFPKSLFETIGFNEKLKAKEDWLFWIQIAQKNINFIYLNAHLALYRKHATSMSRDRKHMILYQMLFYNEAEKVISNSDFNKLLLKHLDVNYNKVNELTIEIRNLKESNTFKLFLFLKKMIKNMGLLNLSKTLLNLTLKFRK</sequence>
<comment type="caution">
    <text evidence="2">The sequence shown here is derived from an EMBL/GenBank/DDBJ whole genome shotgun (WGS) entry which is preliminary data.</text>
</comment>
<feature type="domain" description="Glycosyltransferase 2-like" evidence="1">
    <location>
        <begin position="8"/>
        <end position="156"/>
    </location>
</feature>
<gene>
    <name evidence="2" type="ORF">C1634_001050</name>
</gene>
<dbReference type="PANTHER" id="PTHR22916:SF3">
    <property type="entry name" value="UDP-GLCNAC:BETAGAL BETA-1,3-N-ACETYLGLUCOSAMINYLTRANSFERASE-LIKE PROTEIN 1"/>
    <property type="match status" value="1"/>
</dbReference>
<protein>
    <submittedName>
        <fullName evidence="2">Glycosyltransferase family 2 protein</fullName>
    </submittedName>
</protein>
<organism evidence="2 3">
    <name type="scientific">Chryseobacterium viscerum</name>
    <dbReference type="NCBI Taxonomy" id="1037377"/>
    <lineage>
        <taxon>Bacteria</taxon>
        <taxon>Pseudomonadati</taxon>
        <taxon>Bacteroidota</taxon>
        <taxon>Flavobacteriia</taxon>
        <taxon>Flavobacteriales</taxon>
        <taxon>Weeksellaceae</taxon>
        <taxon>Chryseobacterium group</taxon>
        <taxon>Chryseobacterium</taxon>
    </lineage>
</organism>
<keyword evidence="2" id="KW-0808">Transferase</keyword>
<dbReference type="SUPFAM" id="SSF53448">
    <property type="entry name" value="Nucleotide-diphospho-sugar transferases"/>
    <property type="match status" value="1"/>
</dbReference>